<dbReference type="InterPro" id="IPR008201">
    <property type="entry name" value="HepT-like"/>
</dbReference>
<evidence type="ECO:0000256" key="2">
    <source>
        <dbReference type="ARBA" id="ARBA00022649"/>
    </source>
</evidence>
<evidence type="ECO:0000313" key="6">
    <source>
        <dbReference type="EMBL" id="MBB5704617.1"/>
    </source>
</evidence>
<keyword evidence="1" id="KW-0597">Phosphoprotein</keyword>
<organism evidence="6 7">
    <name type="scientific">Brucella daejeonensis</name>
    <dbReference type="NCBI Taxonomy" id="659015"/>
    <lineage>
        <taxon>Bacteria</taxon>
        <taxon>Pseudomonadati</taxon>
        <taxon>Pseudomonadota</taxon>
        <taxon>Alphaproteobacteria</taxon>
        <taxon>Hyphomicrobiales</taxon>
        <taxon>Brucellaceae</taxon>
        <taxon>Brucella/Ochrobactrum group</taxon>
        <taxon>Brucella</taxon>
    </lineage>
</organism>
<sequence length="114" mass="12990">MPSSTPSRRYADILENIARIRLYLDGFDKERFLADERTCDAVERCLMRVSEAAIKLGEAAEINAPHIPWRNIRGLGNVLRHAYDGVDPEILWNLITNDLKPLEDACQQAIREIA</sequence>
<gene>
    <name evidence="6" type="ORF">FHS76_004540</name>
</gene>
<dbReference type="PANTHER" id="PTHR34139">
    <property type="entry name" value="UPF0331 PROTEIN MJ0127"/>
    <property type="match status" value="1"/>
</dbReference>
<dbReference type="PANTHER" id="PTHR34139:SF1">
    <property type="entry name" value="RNASE MJ1380-RELATED"/>
    <property type="match status" value="1"/>
</dbReference>
<dbReference type="RefSeq" id="WP_183658445.1">
    <property type="nucleotide sequence ID" value="NZ_JACIJG010000040.1"/>
</dbReference>
<dbReference type="GO" id="GO:0000166">
    <property type="term" value="F:nucleotide binding"/>
    <property type="evidence" value="ECO:0007669"/>
    <property type="project" value="UniProtKB-KW"/>
</dbReference>
<proteinExistence type="predicted"/>
<evidence type="ECO:0000313" key="7">
    <source>
        <dbReference type="Proteomes" id="UP000555546"/>
    </source>
</evidence>
<dbReference type="GO" id="GO:0110001">
    <property type="term" value="C:toxin-antitoxin complex"/>
    <property type="evidence" value="ECO:0007669"/>
    <property type="project" value="InterPro"/>
</dbReference>
<keyword evidence="3" id="KW-0540">Nuclease</keyword>
<dbReference type="GO" id="GO:0016787">
    <property type="term" value="F:hydrolase activity"/>
    <property type="evidence" value="ECO:0007669"/>
    <property type="project" value="UniProtKB-KW"/>
</dbReference>
<dbReference type="GO" id="GO:0004540">
    <property type="term" value="F:RNA nuclease activity"/>
    <property type="evidence" value="ECO:0007669"/>
    <property type="project" value="InterPro"/>
</dbReference>
<dbReference type="InterPro" id="IPR051813">
    <property type="entry name" value="HepT_RNase_toxin"/>
</dbReference>
<comment type="caution">
    <text evidence="6">The sequence shown here is derived from an EMBL/GenBank/DDBJ whole genome shotgun (WGS) entry which is preliminary data.</text>
</comment>
<name>A0A7W9B1Y0_9HYPH</name>
<evidence type="ECO:0000256" key="3">
    <source>
        <dbReference type="ARBA" id="ARBA00022722"/>
    </source>
</evidence>
<dbReference type="EMBL" id="JACIJG010000040">
    <property type="protein sequence ID" value="MBB5704617.1"/>
    <property type="molecule type" value="Genomic_DNA"/>
</dbReference>
<evidence type="ECO:0000256" key="1">
    <source>
        <dbReference type="ARBA" id="ARBA00022553"/>
    </source>
</evidence>
<keyword evidence="4" id="KW-0547">Nucleotide-binding</keyword>
<keyword evidence="2" id="KW-1277">Toxin-antitoxin system</keyword>
<keyword evidence="7" id="KW-1185">Reference proteome</keyword>
<evidence type="ECO:0000256" key="4">
    <source>
        <dbReference type="ARBA" id="ARBA00022741"/>
    </source>
</evidence>
<keyword evidence="5" id="KW-0378">Hydrolase</keyword>
<dbReference type="AlphaFoldDB" id="A0A7W9B1Y0"/>
<protein>
    <submittedName>
        <fullName evidence="6">Uncharacterized protein with HEPN domain</fullName>
    </submittedName>
</protein>
<evidence type="ECO:0000256" key="5">
    <source>
        <dbReference type="ARBA" id="ARBA00022801"/>
    </source>
</evidence>
<reference evidence="6 7" key="1">
    <citation type="submission" date="2020-08" db="EMBL/GenBank/DDBJ databases">
        <title>Genomic Encyclopedia of Type Strains, Phase IV (KMG-IV): sequencing the most valuable type-strain genomes for metagenomic binning, comparative biology and taxonomic classification.</title>
        <authorList>
            <person name="Goeker M."/>
        </authorList>
    </citation>
    <scope>NUCLEOTIDE SEQUENCE [LARGE SCALE GENOMIC DNA]</scope>
    <source>
        <strain evidence="6 7">DSM 26944</strain>
    </source>
</reference>
<accession>A0A7W9B1Y0</accession>
<dbReference type="Pfam" id="PF01934">
    <property type="entry name" value="HepT-like"/>
    <property type="match status" value="1"/>
</dbReference>
<dbReference type="Proteomes" id="UP000555546">
    <property type="component" value="Unassembled WGS sequence"/>
</dbReference>